<proteinExistence type="inferred from homology"/>
<evidence type="ECO:0000256" key="6">
    <source>
        <dbReference type="SAM" id="MobiDB-lite"/>
    </source>
</evidence>
<organism evidence="8 9">
    <name type="scientific">Alligator mississippiensis</name>
    <name type="common">American alligator</name>
    <dbReference type="NCBI Taxonomy" id="8496"/>
    <lineage>
        <taxon>Eukaryota</taxon>
        <taxon>Metazoa</taxon>
        <taxon>Chordata</taxon>
        <taxon>Craniata</taxon>
        <taxon>Vertebrata</taxon>
        <taxon>Euteleostomi</taxon>
        <taxon>Archelosauria</taxon>
        <taxon>Archosauria</taxon>
        <taxon>Crocodylia</taxon>
        <taxon>Alligatoridae</taxon>
        <taxon>Alligatorinae</taxon>
        <taxon>Alligator</taxon>
    </lineage>
</organism>
<evidence type="ECO:0000313" key="8">
    <source>
        <dbReference type="EMBL" id="KYO42512.1"/>
    </source>
</evidence>
<dbReference type="Proteomes" id="UP000050525">
    <property type="component" value="Unassembled WGS sequence"/>
</dbReference>
<dbReference type="PROSITE" id="PS00284">
    <property type="entry name" value="SERPIN"/>
    <property type="match status" value="1"/>
</dbReference>
<dbReference type="InterPro" id="IPR042185">
    <property type="entry name" value="Serpin_sf_2"/>
</dbReference>
<dbReference type="InterPro" id="IPR036186">
    <property type="entry name" value="Serpin_sf"/>
</dbReference>
<dbReference type="SMART" id="SM00093">
    <property type="entry name" value="SERPIN"/>
    <property type="match status" value="1"/>
</dbReference>
<evidence type="ECO:0000256" key="4">
    <source>
        <dbReference type="ARBA" id="ARBA00066062"/>
    </source>
</evidence>
<evidence type="ECO:0000256" key="5">
    <source>
        <dbReference type="RuleBase" id="RU000411"/>
    </source>
</evidence>
<evidence type="ECO:0000256" key="2">
    <source>
        <dbReference type="ARBA" id="ARBA00041825"/>
    </source>
</evidence>
<dbReference type="PANTHER" id="PTHR11461">
    <property type="entry name" value="SERINE PROTEASE INHIBITOR, SERPIN"/>
    <property type="match status" value="1"/>
</dbReference>
<dbReference type="Gene3D" id="2.30.39.10">
    <property type="entry name" value="Alpha-1-antitrypsin, domain 1"/>
    <property type="match status" value="1"/>
</dbReference>
<name>A0A151P049_ALLMI</name>
<gene>
    <name evidence="8" type="ORF">Y1Q_0016682</name>
</gene>
<evidence type="ECO:0000256" key="1">
    <source>
        <dbReference type="ARBA" id="ARBA00040523"/>
    </source>
</evidence>
<dbReference type="InterPro" id="IPR042178">
    <property type="entry name" value="Serpin_sf_1"/>
</dbReference>
<comment type="subunit">
    <text evidence="4">Forms a heterodimer with TMPRSS7. Interacts with VTN. Binds LRP1B; binding is followed by internalization and degradation. Interacts with PPP1CB. In complex with PLAU/uPA, interacts with PLAUR/uPAR. Interacts with SORL1 and LRP1, either alone or in complex with PLAU; these interactions are abolished in the presence of LRPAP1/RAP. The ternary complex composed of PLAUR-PLAU-PAI1 also interacts with SORL1. Interacts with PLAT/tPA. Also interacts with SORL1, when complexed to PLAT/tPA.</text>
</comment>
<dbReference type="InterPro" id="IPR023795">
    <property type="entry name" value="Serpin_CS"/>
</dbReference>
<dbReference type="eggNOG" id="KOG2392">
    <property type="taxonomic scope" value="Eukaryota"/>
</dbReference>
<dbReference type="EMBL" id="AKHW03001418">
    <property type="protein sequence ID" value="KYO42512.1"/>
    <property type="molecule type" value="Genomic_DNA"/>
</dbReference>
<dbReference type="Pfam" id="PF00079">
    <property type="entry name" value="Serpin"/>
    <property type="match status" value="1"/>
</dbReference>
<evidence type="ECO:0000259" key="7">
    <source>
        <dbReference type="SMART" id="SM00093"/>
    </source>
</evidence>
<dbReference type="GO" id="GO:0004867">
    <property type="term" value="F:serine-type endopeptidase inhibitor activity"/>
    <property type="evidence" value="ECO:0007669"/>
    <property type="project" value="InterPro"/>
</dbReference>
<keyword evidence="9" id="KW-1185">Reference proteome</keyword>
<dbReference type="GO" id="GO:0005615">
    <property type="term" value="C:extracellular space"/>
    <property type="evidence" value="ECO:0007669"/>
    <property type="project" value="InterPro"/>
</dbReference>
<comment type="caution">
    <text evidence="8">The sequence shown here is derived from an EMBL/GenBank/DDBJ whole genome shotgun (WGS) entry which is preliminary data.</text>
</comment>
<evidence type="ECO:0000313" key="9">
    <source>
        <dbReference type="Proteomes" id="UP000050525"/>
    </source>
</evidence>
<dbReference type="InterPro" id="IPR023796">
    <property type="entry name" value="Serpin_dom"/>
</dbReference>
<dbReference type="Gene3D" id="3.30.497.10">
    <property type="entry name" value="Antithrombin, subunit I, domain 2"/>
    <property type="match status" value="1"/>
</dbReference>
<feature type="domain" description="Serpin" evidence="7">
    <location>
        <begin position="178"/>
        <end position="527"/>
    </location>
</feature>
<feature type="region of interest" description="Disordered" evidence="6">
    <location>
        <begin position="94"/>
        <end position="118"/>
    </location>
</feature>
<dbReference type="GO" id="GO:0010757">
    <property type="term" value="P:negative regulation of plasminogen activation"/>
    <property type="evidence" value="ECO:0007669"/>
    <property type="project" value="TreeGrafter"/>
</dbReference>
<sequence>MSGPVEVLSGVDSAPVEVLGAVVSGSVEFLGAEVVGPVEVLGTEVVGPVVVLGAEVVGPVEVLVAEVVCPLEVLGAEVVDPVVVLSAVVVSHGGESPCSGGGERDPDPDPGPTPTPRDKMQCSLWALVWGALALVGAPGPADPLVLALDVAPKPDAAPVPDTALDVAHVAALDTALGLRLFQAVVAAAPGNAALSPTGAATLLRALQLVARGPGQAQLRTAAGYAPHEPGAGQLEVALGGAGVALAAGIFVQHDLPLVPSTTVLAPLLQRVDFRHPASARRAINAWARTHTHGRIGELVGAGVLAGGAARLVLANTVHVSSAWARPFDPRATRPRPFHVPHRPPTLVPTMAQAGRFLHGEFTTAEGLEYEVVELPYARGGLSLLLAVPLVRDAPLAPLARTLSASLIRAWTRGLSPRPRLLLLPRFSLEAECDLRTPLRALGIRDVFNPHAADLSGLTLDEPLFVSQALHKVKFEVMEGGTQAAAGTAAVFVARMAPPELALDRPFLFILRHNPTGAVLFVGQVIDP</sequence>
<dbReference type="PANTHER" id="PTHR11461:SF49">
    <property type="entry name" value="PLASMINOGEN ACTIVATOR INHIBITOR 1"/>
    <property type="match status" value="1"/>
</dbReference>
<dbReference type="SUPFAM" id="SSF56574">
    <property type="entry name" value="Serpins"/>
    <property type="match status" value="1"/>
</dbReference>
<evidence type="ECO:0000256" key="3">
    <source>
        <dbReference type="ARBA" id="ARBA00043166"/>
    </source>
</evidence>
<dbReference type="InterPro" id="IPR000215">
    <property type="entry name" value="Serpin_fam"/>
</dbReference>
<comment type="similarity">
    <text evidence="5">Belongs to the serpin family.</text>
</comment>
<protein>
    <recommendedName>
        <fullName evidence="1">Plasminogen activator inhibitor 1</fullName>
    </recommendedName>
    <alternativeName>
        <fullName evidence="2">Endothelial plasminogen activator inhibitor</fullName>
    </alternativeName>
    <alternativeName>
        <fullName evidence="3">Serpin E1</fullName>
    </alternativeName>
</protein>
<dbReference type="GO" id="GO:0061044">
    <property type="term" value="P:negative regulation of vascular wound healing"/>
    <property type="evidence" value="ECO:0007669"/>
    <property type="project" value="TreeGrafter"/>
</dbReference>
<reference evidence="8 9" key="1">
    <citation type="journal article" date="2012" name="Genome Biol.">
        <title>Sequencing three crocodilian genomes to illuminate the evolution of archosaurs and amniotes.</title>
        <authorList>
            <person name="St John J.A."/>
            <person name="Braun E.L."/>
            <person name="Isberg S.R."/>
            <person name="Miles L.G."/>
            <person name="Chong A.Y."/>
            <person name="Gongora J."/>
            <person name="Dalzell P."/>
            <person name="Moran C."/>
            <person name="Bed'hom B."/>
            <person name="Abzhanov A."/>
            <person name="Burgess S.C."/>
            <person name="Cooksey A.M."/>
            <person name="Castoe T.A."/>
            <person name="Crawford N.G."/>
            <person name="Densmore L.D."/>
            <person name="Drew J.C."/>
            <person name="Edwards S.V."/>
            <person name="Faircloth B.C."/>
            <person name="Fujita M.K."/>
            <person name="Greenwold M.J."/>
            <person name="Hoffmann F.G."/>
            <person name="Howard J.M."/>
            <person name="Iguchi T."/>
            <person name="Janes D.E."/>
            <person name="Khan S.Y."/>
            <person name="Kohno S."/>
            <person name="de Koning A.J."/>
            <person name="Lance S.L."/>
            <person name="McCarthy F.M."/>
            <person name="McCormack J.E."/>
            <person name="Merchant M.E."/>
            <person name="Peterson D.G."/>
            <person name="Pollock D.D."/>
            <person name="Pourmand N."/>
            <person name="Raney B.J."/>
            <person name="Roessler K.A."/>
            <person name="Sanford J.R."/>
            <person name="Sawyer R.H."/>
            <person name="Schmidt C.J."/>
            <person name="Triplett E.W."/>
            <person name="Tuberville T.D."/>
            <person name="Venegas-Anaya M."/>
            <person name="Howard J.T."/>
            <person name="Jarvis E.D."/>
            <person name="Guillette L.J.Jr."/>
            <person name="Glenn T.C."/>
            <person name="Green R.E."/>
            <person name="Ray D.A."/>
        </authorList>
    </citation>
    <scope>NUCLEOTIDE SEQUENCE [LARGE SCALE GENOMIC DNA]</scope>
    <source>
        <strain evidence="8">KSC_2009_1</strain>
    </source>
</reference>
<dbReference type="STRING" id="8496.A0A151P049"/>
<accession>A0A151P049</accession>
<dbReference type="AlphaFoldDB" id="A0A151P049"/>